<evidence type="ECO:0000256" key="2">
    <source>
        <dbReference type="ARBA" id="ARBA00002786"/>
    </source>
</evidence>
<dbReference type="PIRSF" id="PIRSF001413">
    <property type="entry name" value="Trp_syn_beta"/>
    <property type="match status" value="1"/>
</dbReference>
<accession>G7VBX7</accession>
<evidence type="ECO:0000259" key="13">
    <source>
        <dbReference type="Pfam" id="PF00291"/>
    </source>
</evidence>
<dbReference type="PIRSF" id="PIRSF500824">
    <property type="entry name" value="TrpB_prok"/>
    <property type="match status" value="1"/>
</dbReference>
<keyword evidence="15" id="KW-1185">Reference proteome</keyword>
<dbReference type="HOGENOM" id="CLU_042858_1_0_2"/>
<dbReference type="EMBL" id="CP003098">
    <property type="protein sequence ID" value="AET32477.1"/>
    <property type="molecule type" value="Genomic_DNA"/>
</dbReference>
<dbReference type="GO" id="GO:0052684">
    <property type="term" value="F:L-serine hydro-lyase (adding indole, L-tryptophan-forming) activity"/>
    <property type="evidence" value="ECO:0007669"/>
    <property type="project" value="TreeGrafter"/>
</dbReference>
<keyword evidence="7 12" id="KW-0822">Tryptophan biosynthesis</keyword>
<evidence type="ECO:0000256" key="8">
    <source>
        <dbReference type="ARBA" id="ARBA00022898"/>
    </source>
</evidence>
<evidence type="ECO:0000256" key="5">
    <source>
        <dbReference type="ARBA" id="ARBA00011270"/>
    </source>
</evidence>
<organism evidence="14 15">
    <name type="scientific">Pyrobaculum ferrireducens</name>
    <dbReference type="NCBI Taxonomy" id="1104324"/>
    <lineage>
        <taxon>Archaea</taxon>
        <taxon>Thermoproteota</taxon>
        <taxon>Thermoprotei</taxon>
        <taxon>Thermoproteales</taxon>
        <taxon>Thermoproteaceae</taxon>
        <taxon>Pyrobaculum</taxon>
    </lineage>
</organism>
<evidence type="ECO:0000256" key="6">
    <source>
        <dbReference type="ARBA" id="ARBA00022605"/>
    </source>
</evidence>
<evidence type="ECO:0000256" key="10">
    <source>
        <dbReference type="ARBA" id="ARBA00023239"/>
    </source>
</evidence>
<keyword evidence="8 12" id="KW-0663">Pyridoxal phosphate</keyword>
<dbReference type="InterPro" id="IPR006316">
    <property type="entry name" value="Trp_synth_b-like"/>
</dbReference>
<gene>
    <name evidence="12" type="primary">trpB</name>
    <name evidence="14" type="ORF">P186_1040</name>
</gene>
<dbReference type="KEGG" id="pyr:P186_1040"/>
<dbReference type="InterPro" id="IPR036052">
    <property type="entry name" value="TrpB-like_PALP_sf"/>
</dbReference>
<evidence type="ECO:0000313" key="14">
    <source>
        <dbReference type="EMBL" id="AET32477.1"/>
    </source>
</evidence>
<comment type="subunit">
    <text evidence="5 12">Tetramer of two alpha and two beta chains.</text>
</comment>
<keyword evidence="6 12" id="KW-0028">Amino-acid biosynthesis</keyword>
<dbReference type="SUPFAM" id="SSF53686">
    <property type="entry name" value="Tryptophan synthase beta subunit-like PLP-dependent enzymes"/>
    <property type="match status" value="1"/>
</dbReference>
<keyword evidence="9 12" id="KW-0057">Aromatic amino acid biosynthesis</keyword>
<evidence type="ECO:0000256" key="9">
    <source>
        <dbReference type="ARBA" id="ARBA00023141"/>
    </source>
</evidence>
<dbReference type="GO" id="GO:0005737">
    <property type="term" value="C:cytoplasm"/>
    <property type="evidence" value="ECO:0007669"/>
    <property type="project" value="TreeGrafter"/>
</dbReference>
<dbReference type="NCBIfam" id="TIGR01415">
    <property type="entry name" value="trpB_rel"/>
    <property type="match status" value="1"/>
</dbReference>
<protein>
    <recommendedName>
        <fullName evidence="12">Tryptophan synthase beta chain</fullName>
        <ecNumber evidence="12">4.2.1.20</ecNumber>
    </recommendedName>
</protein>
<dbReference type="EC" id="4.2.1.20" evidence="12"/>
<dbReference type="InterPro" id="IPR006653">
    <property type="entry name" value="Trp_synth_b_CS"/>
</dbReference>
<feature type="domain" description="Tryptophan synthase beta chain-like PALP" evidence="13">
    <location>
        <begin position="73"/>
        <end position="404"/>
    </location>
</feature>
<dbReference type="PROSITE" id="PS00168">
    <property type="entry name" value="TRP_SYNTHASE_BETA"/>
    <property type="match status" value="1"/>
</dbReference>
<comment type="pathway">
    <text evidence="3 12">Amino-acid biosynthesis; L-tryptophan biosynthesis; L-tryptophan from chorismate: step 5/5.</text>
</comment>
<evidence type="ECO:0000256" key="7">
    <source>
        <dbReference type="ARBA" id="ARBA00022822"/>
    </source>
</evidence>
<dbReference type="eggNOG" id="arCOG01432">
    <property type="taxonomic scope" value="Archaea"/>
</dbReference>
<reference evidence="14 15" key="1">
    <citation type="journal article" date="2012" name="J. Bacteriol.">
        <title>Complete genome sequence of strain 1860, a crenarchaeon of the genus pyrobaculum able to grow with various electron acceptors.</title>
        <authorList>
            <person name="Mardanov A.V."/>
            <person name="Gumerov V.M."/>
            <person name="Slobodkina G.B."/>
            <person name="Beletsky A.V."/>
            <person name="Bonch-Osmolovskaya E.A."/>
            <person name="Ravin N.V."/>
            <person name="Skryabin K.G."/>
        </authorList>
    </citation>
    <scope>NUCLEOTIDE SEQUENCE [LARGE SCALE GENOMIC DNA]</scope>
    <source>
        <strain evidence="14 15">1860</strain>
    </source>
</reference>
<name>G7VBX7_9CREN</name>
<dbReference type="InterPro" id="IPR001926">
    <property type="entry name" value="TrpB-like_PALP"/>
</dbReference>
<comment type="similarity">
    <text evidence="4 12">Belongs to the TrpB family.</text>
</comment>
<evidence type="ECO:0000256" key="12">
    <source>
        <dbReference type="HAMAP-Rule" id="MF_00133"/>
    </source>
</evidence>
<evidence type="ECO:0000313" key="15">
    <source>
        <dbReference type="Proteomes" id="UP000005867"/>
    </source>
</evidence>
<evidence type="ECO:0000256" key="11">
    <source>
        <dbReference type="ARBA" id="ARBA00049047"/>
    </source>
</evidence>
<dbReference type="GeneID" id="11595297"/>
<dbReference type="RefSeq" id="WP_014288305.1">
    <property type="nucleotide sequence ID" value="NC_016645.1"/>
</dbReference>
<comment type="cofactor">
    <cofactor evidence="1 12">
        <name>pyridoxal 5'-phosphate</name>
        <dbReference type="ChEBI" id="CHEBI:597326"/>
    </cofactor>
</comment>
<evidence type="ECO:0000256" key="3">
    <source>
        <dbReference type="ARBA" id="ARBA00004733"/>
    </source>
</evidence>
<dbReference type="AlphaFoldDB" id="G7VBX7"/>
<dbReference type="Proteomes" id="UP000005867">
    <property type="component" value="Chromosome"/>
</dbReference>
<dbReference type="PANTHER" id="PTHR48077:SF6">
    <property type="entry name" value="TRYPTOPHAN SYNTHASE"/>
    <property type="match status" value="1"/>
</dbReference>
<dbReference type="Gene3D" id="3.40.50.1100">
    <property type="match status" value="2"/>
</dbReference>
<keyword evidence="10 12" id="KW-0456">Lyase</keyword>
<dbReference type="UniPathway" id="UPA00035">
    <property type="reaction ID" value="UER00044"/>
</dbReference>
<dbReference type="NCBIfam" id="NF009057">
    <property type="entry name" value="PRK12391.1"/>
    <property type="match status" value="1"/>
</dbReference>
<dbReference type="GO" id="GO:0004834">
    <property type="term" value="F:tryptophan synthase activity"/>
    <property type="evidence" value="ECO:0007669"/>
    <property type="project" value="UniProtKB-UniRule"/>
</dbReference>
<comment type="catalytic activity">
    <reaction evidence="11 12">
        <text>(1S,2R)-1-C-(indol-3-yl)glycerol 3-phosphate + L-serine = D-glyceraldehyde 3-phosphate + L-tryptophan + H2O</text>
        <dbReference type="Rhea" id="RHEA:10532"/>
        <dbReference type="ChEBI" id="CHEBI:15377"/>
        <dbReference type="ChEBI" id="CHEBI:33384"/>
        <dbReference type="ChEBI" id="CHEBI:57912"/>
        <dbReference type="ChEBI" id="CHEBI:58866"/>
        <dbReference type="ChEBI" id="CHEBI:59776"/>
        <dbReference type="EC" id="4.2.1.20"/>
    </reaction>
</comment>
<dbReference type="GO" id="GO:0030170">
    <property type="term" value="F:pyridoxal phosphate binding"/>
    <property type="evidence" value="ECO:0007669"/>
    <property type="project" value="InterPro"/>
</dbReference>
<dbReference type="HAMAP" id="MF_00133">
    <property type="entry name" value="Trp_synth_beta"/>
    <property type="match status" value="1"/>
</dbReference>
<dbReference type="InterPro" id="IPR023026">
    <property type="entry name" value="Trp_synth_beta/beta-like"/>
</dbReference>
<evidence type="ECO:0000256" key="1">
    <source>
        <dbReference type="ARBA" id="ARBA00001933"/>
    </source>
</evidence>
<dbReference type="STRING" id="1104324.P186_1040"/>
<comment type="function">
    <text evidence="2 12">The beta subunit is responsible for the synthesis of L-tryptophan from indole and L-serine.</text>
</comment>
<dbReference type="Pfam" id="PF00291">
    <property type="entry name" value="PALP"/>
    <property type="match status" value="1"/>
</dbReference>
<feature type="modified residue" description="N6-(pyridoxal phosphate)lysine" evidence="12">
    <location>
        <position position="109"/>
    </location>
</feature>
<proteinExistence type="inferred from homology"/>
<sequence>MARAPQYEWMVPRSWYNIVPDLPKPLPPYLKPNGEPVAPHEFEILFAKELVRQEFSKDRWIQIPTEVRDVYLIWRPTPLLRARRLEALLKTPARIYYKFEGVSPPGSHKPNTAVAQLYYVSREGVQRVTTETGAGQWGSSVAFAASLFGVKATVYMVRASYMQKPYRRVLMELWGAEVVPSPSDRTEAGRKYLAEDPSHPGSLGIAISEAVEDAVRSGAKYVLGSVLNHVLIHQTVIGLEALEQIRYFGDYPDYVVGACGGGSSFSGLFWPFYYEKRAGRAEKDVKFLAVEPAAVPTLTRGEYLYDFGDTAGLTPLIKMHTVGHTYKPPPIHAGGLRYHGCAPTLSLLVEEGEVGAAAYRQTEVFEVARLFAAAEGVVPAPESAHAVKAAVELALKAKREGTPVTILFNMSGHGLLDLSAYEEYLRGAMADAVPTAEELAAHIARARALTPSSGLRG</sequence>
<dbReference type="PANTHER" id="PTHR48077">
    <property type="entry name" value="TRYPTOPHAN SYNTHASE-RELATED"/>
    <property type="match status" value="1"/>
</dbReference>
<evidence type="ECO:0000256" key="4">
    <source>
        <dbReference type="ARBA" id="ARBA00009982"/>
    </source>
</evidence>